<feature type="domain" description="Alpha/beta hydrolase fold-3" evidence="4">
    <location>
        <begin position="95"/>
        <end position="296"/>
    </location>
</feature>
<organism evidence="5 6">
    <name type="scientific">Antrihabitans stalagmiti</name>
    <dbReference type="NCBI Taxonomy" id="2799499"/>
    <lineage>
        <taxon>Bacteria</taxon>
        <taxon>Bacillati</taxon>
        <taxon>Actinomycetota</taxon>
        <taxon>Actinomycetes</taxon>
        <taxon>Mycobacteriales</taxon>
        <taxon>Nocardiaceae</taxon>
        <taxon>Antrihabitans</taxon>
    </lineage>
</organism>
<evidence type="ECO:0000256" key="3">
    <source>
        <dbReference type="PROSITE-ProRule" id="PRU10038"/>
    </source>
</evidence>
<dbReference type="InterPro" id="IPR050300">
    <property type="entry name" value="GDXG_lipolytic_enzyme"/>
</dbReference>
<feature type="active site" evidence="3">
    <location>
        <position position="169"/>
    </location>
</feature>
<dbReference type="GO" id="GO:0004806">
    <property type="term" value="F:triacylglycerol lipase activity"/>
    <property type="evidence" value="ECO:0007669"/>
    <property type="project" value="TreeGrafter"/>
</dbReference>
<name>A0A934NQE9_9NOCA</name>
<evidence type="ECO:0000256" key="1">
    <source>
        <dbReference type="ARBA" id="ARBA00010515"/>
    </source>
</evidence>
<keyword evidence="6" id="KW-1185">Reference proteome</keyword>
<accession>A0A934NQE9</accession>
<evidence type="ECO:0000259" key="4">
    <source>
        <dbReference type="Pfam" id="PF07859"/>
    </source>
</evidence>
<dbReference type="Gene3D" id="3.40.50.1820">
    <property type="entry name" value="alpha/beta hydrolase"/>
    <property type="match status" value="1"/>
</dbReference>
<protein>
    <submittedName>
        <fullName evidence="5">Alpha/beta hydrolase</fullName>
    </submittedName>
</protein>
<dbReference type="PANTHER" id="PTHR48081">
    <property type="entry name" value="AB HYDROLASE SUPERFAMILY PROTEIN C4A8.06C"/>
    <property type="match status" value="1"/>
</dbReference>
<dbReference type="InterPro" id="IPR029058">
    <property type="entry name" value="AB_hydrolase_fold"/>
</dbReference>
<proteinExistence type="inferred from homology"/>
<dbReference type="PANTHER" id="PTHR48081:SF30">
    <property type="entry name" value="ACETYL-HYDROLASE LIPR-RELATED"/>
    <property type="match status" value="1"/>
</dbReference>
<keyword evidence="2 5" id="KW-0378">Hydrolase</keyword>
<evidence type="ECO:0000313" key="5">
    <source>
        <dbReference type="EMBL" id="MBJ8339382.1"/>
    </source>
</evidence>
<dbReference type="AlphaFoldDB" id="A0A934NQE9"/>
<dbReference type="Proteomes" id="UP000655868">
    <property type="component" value="Unassembled WGS sequence"/>
</dbReference>
<evidence type="ECO:0000313" key="6">
    <source>
        <dbReference type="Proteomes" id="UP000655868"/>
    </source>
</evidence>
<dbReference type="Pfam" id="PF07859">
    <property type="entry name" value="Abhydrolase_3"/>
    <property type="match status" value="1"/>
</dbReference>
<dbReference type="EMBL" id="JAEMNV010000003">
    <property type="protein sequence ID" value="MBJ8339382.1"/>
    <property type="molecule type" value="Genomic_DNA"/>
</dbReference>
<dbReference type="InterPro" id="IPR033140">
    <property type="entry name" value="Lipase_GDXG_put_SER_AS"/>
</dbReference>
<dbReference type="InterPro" id="IPR013094">
    <property type="entry name" value="AB_hydrolase_3"/>
</dbReference>
<sequence>MTNAGSTTTQIRPVPVSASIPSRLAAMVTSVTLRPLTSALPLNARGVWASRQLIAGFMSTLGPPLRGTKVVQVRSGAVRGEWVAAPGVEFGDRAVYYIHGSGYVICSARTHRGLASRLSRATGLPVFLTDYRLAPEHPFPAAADDIEAGYRWLLERGFLASDLVVAGDSAGGHLALDLMIENVRTATPQPAACVMFSPLVDLSFRLSADQERVRPDPMITAQGARELVALYTAGHDAEHTRLTLKLPAGSNLPPILVQAGEVEMLSADARYLQQTVRAAGGSCDLEIWPGQMHVFQALSLLVPEANHAVARAAHFITTSLEQTATLTERRVS</sequence>
<dbReference type="PROSITE" id="PS01174">
    <property type="entry name" value="LIPASE_GDXG_SER"/>
    <property type="match status" value="1"/>
</dbReference>
<reference evidence="5" key="1">
    <citation type="submission" date="2020-12" db="EMBL/GenBank/DDBJ databases">
        <title>Antrihabitans popcorni sp. nov. and Antrihabitans auranticaus sp. nov., isolated from a larva cave.</title>
        <authorList>
            <person name="Lee S.D."/>
            <person name="Kim I.S."/>
        </authorList>
    </citation>
    <scope>NUCLEOTIDE SEQUENCE</scope>
    <source>
        <strain evidence="5">YC3-6</strain>
    </source>
</reference>
<evidence type="ECO:0000256" key="2">
    <source>
        <dbReference type="ARBA" id="ARBA00022801"/>
    </source>
</evidence>
<dbReference type="SUPFAM" id="SSF53474">
    <property type="entry name" value="alpha/beta-Hydrolases"/>
    <property type="match status" value="1"/>
</dbReference>
<comment type="caution">
    <text evidence="5">The sequence shown here is derived from an EMBL/GenBank/DDBJ whole genome shotgun (WGS) entry which is preliminary data.</text>
</comment>
<comment type="similarity">
    <text evidence="1">Belongs to the 'GDXG' lipolytic enzyme family.</text>
</comment>
<gene>
    <name evidence="5" type="ORF">JGU71_10815</name>
</gene>